<evidence type="ECO:0000313" key="2">
    <source>
        <dbReference type="EMBL" id="MBQ0829335.1"/>
    </source>
</evidence>
<organism evidence="2 3">
    <name type="scientific">Streptomyces tagetis</name>
    <dbReference type="NCBI Taxonomy" id="2820809"/>
    <lineage>
        <taxon>Bacteria</taxon>
        <taxon>Bacillati</taxon>
        <taxon>Actinomycetota</taxon>
        <taxon>Actinomycetes</taxon>
        <taxon>Kitasatosporales</taxon>
        <taxon>Streptomycetaceae</taxon>
        <taxon>Streptomyces</taxon>
    </lineage>
</organism>
<accession>A0A940XJ47</accession>
<proteinExistence type="predicted"/>
<dbReference type="RefSeq" id="WP_210874960.1">
    <property type="nucleotide sequence ID" value="NZ_JAGPNL010000007.1"/>
</dbReference>
<sequence length="80" mass="8662">MPVCPWGPLTHTRRFLAAELAVVRSRRLGPPPVGQAYGTTELLPGTGTETHVVSHDDPGRRDLATGERGKLLRQAPREGP</sequence>
<name>A0A940XJ47_9ACTN</name>
<feature type="region of interest" description="Disordered" evidence="1">
    <location>
        <begin position="28"/>
        <end position="80"/>
    </location>
</feature>
<protein>
    <submittedName>
        <fullName evidence="2">Uncharacterized protein</fullName>
    </submittedName>
</protein>
<comment type="caution">
    <text evidence="2">The sequence shown here is derived from an EMBL/GenBank/DDBJ whole genome shotgun (WGS) entry which is preliminary data.</text>
</comment>
<gene>
    <name evidence="2" type="ORF">J5Y05_22990</name>
</gene>
<feature type="compositionally biased region" description="Low complexity" evidence="1">
    <location>
        <begin position="38"/>
        <end position="50"/>
    </location>
</feature>
<keyword evidence="3" id="KW-1185">Reference proteome</keyword>
<dbReference type="Proteomes" id="UP000677875">
    <property type="component" value="Unassembled WGS sequence"/>
</dbReference>
<dbReference type="AlphaFoldDB" id="A0A940XJ47"/>
<dbReference type="EMBL" id="JAGPNL010000007">
    <property type="protein sequence ID" value="MBQ0829335.1"/>
    <property type="molecule type" value="Genomic_DNA"/>
</dbReference>
<evidence type="ECO:0000256" key="1">
    <source>
        <dbReference type="SAM" id="MobiDB-lite"/>
    </source>
</evidence>
<evidence type="ECO:0000313" key="3">
    <source>
        <dbReference type="Proteomes" id="UP000677875"/>
    </source>
</evidence>
<reference evidence="2" key="1">
    <citation type="submission" date="2021-04" db="EMBL/GenBank/DDBJ databases">
        <title>Genome seq and assembly of Streptomyces sp. RG38.</title>
        <authorList>
            <person name="Chhetri G."/>
        </authorList>
    </citation>
    <scope>NUCLEOTIDE SEQUENCE</scope>
    <source>
        <strain evidence="2">RG38</strain>
    </source>
</reference>
<feature type="compositionally biased region" description="Basic and acidic residues" evidence="1">
    <location>
        <begin position="52"/>
        <end position="80"/>
    </location>
</feature>